<evidence type="ECO:0000313" key="2">
    <source>
        <dbReference type="Proteomes" id="UP000626109"/>
    </source>
</evidence>
<dbReference type="EMBL" id="CAJNNW010025693">
    <property type="protein sequence ID" value="CAE8678507.1"/>
    <property type="molecule type" value="Genomic_DNA"/>
</dbReference>
<dbReference type="AlphaFoldDB" id="A0A813JBY2"/>
<accession>A0A813JBY2</accession>
<reference evidence="1" key="1">
    <citation type="submission" date="2021-02" db="EMBL/GenBank/DDBJ databases">
        <authorList>
            <person name="Dougan E. K."/>
            <person name="Rhodes N."/>
            <person name="Thang M."/>
            <person name="Chan C."/>
        </authorList>
    </citation>
    <scope>NUCLEOTIDE SEQUENCE</scope>
</reference>
<protein>
    <submittedName>
        <fullName evidence="1">Uncharacterized protein</fullName>
    </submittedName>
</protein>
<sequence>MFAVRTSEPQIRNGFQPHKISCMQLFKDDLWFDSLLRLRLHCVGAQCATKRKQFQQLVELLECVLSVWFVCVSLCVLDSNAQNTTSAVVGAIYPLVFWNT</sequence>
<name>A0A813JBY2_POLGL</name>
<organism evidence="1 2">
    <name type="scientific">Polarella glacialis</name>
    <name type="common">Dinoflagellate</name>
    <dbReference type="NCBI Taxonomy" id="89957"/>
    <lineage>
        <taxon>Eukaryota</taxon>
        <taxon>Sar</taxon>
        <taxon>Alveolata</taxon>
        <taxon>Dinophyceae</taxon>
        <taxon>Suessiales</taxon>
        <taxon>Suessiaceae</taxon>
        <taxon>Polarella</taxon>
    </lineage>
</organism>
<comment type="caution">
    <text evidence="1">The sequence shown here is derived from an EMBL/GenBank/DDBJ whole genome shotgun (WGS) entry which is preliminary data.</text>
</comment>
<dbReference type="Proteomes" id="UP000626109">
    <property type="component" value="Unassembled WGS sequence"/>
</dbReference>
<proteinExistence type="predicted"/>
<gene>
    <name evidence="1" type="ORF">PGLA2088_LOCUS20841</name>
</gene>
<evidence type="ECO:0000313" key="1">
    <source>
        <dbReference type="EMBL" id="CAE8678507.1"/>
    </source>
</evidence>